<evidence type="ECO:0000256" key="1">
    <source>
        <dbReference type="SAM" id="MobiDB-lite"/>
    </source>
</evidence>
<gene>
    <name evidence="2" type="ORF">TrLO_g10291</name>
</gene>
<reference evidence="3" key="1">
    <citation type="journal article" date="2023" name="Commun. Biol.">
        <title>Genome analysis of Parmales, the sister group of diatoms, reveals the evolutionary specialization of diatoms from phago-mixotrophs to photoautotrophs.</title>
        <authorList>
            <person name="Ban H."/>
            <person name="Sato S."/>
            <person name="Yoshikawa S."/>
            <person name="Yamada K."/>
            <person name="Nakamura Y."/>
            <person name="Ichinomiya M."/>
            <person name="Sato N."/>
            <person name="Blanc-Mathieu R."/>
            <person name="Endo H."/>
            <person name="Kuwata A."/>
            <person name="Ogata H."/>
        </authorList>
    </citation>
    <scope>NUCLEOTIDE SEQUENCE [LARGE SCALE GENOMIC DNA]</scope>
    <source>
        <strain evidence="3">NIES 3700</strain>
    </source>
</reference>
<feature type="compositionally biased region" description="Low complexity" evidence="1">
    <location>
        <begin position="1"/>
        <end position="17"/>
    </location>
</feature>
<organism evidence="2 3">
    <name type="scientific">Triparma laevis f. longispina</name>
    <dbReference type="NCBI Taxonomy" id="1714387"/>
    <lineage>
        <taxon>Eukaryota</taxon>
        <taxon>Sar</taxon>
        <taxon>Stramenopiles</taxon>
        <taxon>Ochrophyta</taxon>
        <taxon>Bolidophyceae</taxon>
        <taxon>Parmales</taxon>
        <taxon>Triparmaceae</taxon>
        <taxon>Triparma</taxon>
    </lineage>
</organism>
<keyword evidence="3" id="KW-1185">Reference proteome</keyword>
<dbReference type="EMBL" id="BRXW01000237">
    <property type="protein sequence ID" value="GMI15769.1"/>
    <property type="molecule type" value="Genomic_DNA"/>
</dbReference>
<feature type="region of interest" description="Disordered" evidence="1">
    <location>
        <begin position="69"/>
        <end position="96"/>
    </location>
</feature>
<feature type="compositionally biased region" description="Polar residues" evidence="1">
    <location>
        <begin position="86"/>
        <end position="96"/>
    </location>
</feature>
<dbReference type="OrthoDB" id="10561521at2759"/>
<sequence>MTSNAPSNSQPPSDNNSEIPPAFLQQAMAKRAQYQEAAAADRLKIEEARSGIGINNMQRAIAEHQQFVAEEQQSNQPPVLVVPERTQLNPNEPDSS</sequence>
<proteinExistence type="predicted"/>
<feature type="region of interest" description="Disordered" evidence="1">
    <location>
        <begin position="1"/>
        <end position="22"/>
    </location>
</feature>
<evidence type="ECO:0000313" key="3">
    <source>
        <dbReference type="Proteomes" id="UP001165122"/>
    </source>
</evidence>
<name>A0A9W7KY70_9STRA</name>
<comment type="caution">
    <text evidence="2">The sequence shown here is derived from an EMBL/GenBank/DDBJ whole genome shotgun (WGS) entry which is preliminary data.</text>
</comment>
<protein>
    <submittedName>
        <fullName evidence="2">Uncharacterized protein</fullName>
    </submittedName>
</protein>
<dbReference type="AlphaFoldDB" id="A0A9W7KY70"/>
<evidence type="ECO:0000313" key="2">
    <source>
        <dbReference type="EMBL" id="GMI15769.1"/>
    </source>
</evidence>
<accession>A0A9W7KY70</accession>
<dbReference type="Proteomes" id="UP001165122">
    <property type="component" value="Unassembled WGS sequence"/>
</dbReference>